<evidence type="ECO:0000313" key="2">
    <source>
        <dbReference type="EMBL" id="KAK9810478.1"/>
    </source>
</evidence>
<feature type="compositionally biased region" description="Polar residues" evidence="1">
    <location>
        <begin position="390"/>
        <end position="418"/>
    </location>
</feature>
<dbReference type="EMBL" id="JALJOR010000010">
    <property type="protein sequence ID" value="KAK9810478.1"/>
    <property type="molecule type" value="Genomic_DNA"/>
</dbReference>
<accession>A0AAW1PPC0</accession>
<organism evidence="2 3">
    <name type="scientific">[Myrmecia] bisecta</name>
    <dbReference type="NCBI Taxonomy" id="41462"/>
    <lineage>
        <taxon>Eukaryota</taxon>
        <taxon>Viridiplantae</taxon>
        <taxon>Chlorophyta</taxon>
        <taxon>core chlorophytes</taxon>
        <taxon>Trebouxiophyceae</taxon>
        <taxon>Trebouxiales</taxon>
        <taxon>Trebouxiaceae</taxon>
        <taxon>Myrmecia</taxon>
    </lineage>
</organism>
<evidence type="ECO:0000256" key="1">
    <source>
        <dbReference type="SAM" id="MobiDB-lite"/>
    </source>
</evidence>
<evidence type="ECO:0000313" key="3">
    <source>
        <dbReference type="Proteomes" id="UP001489004"/>
    </source>
</evidence>
<comment type="caution">
    <text evidence="2">The sequence shown here is derived from an EMBL/GenBank/DDBJ whole genome shotgun (WGS) entry which is preliminary data.</text>
</comment>
<protein>
    <submittedName>
        <fullName evidence="2">Uncharacterized protein</fullName>
    </submittedName>
</protein>
<feature type="compositionally biased region" description="Low complexity" evidence="1">
    <location>
        <begin position="439"/>
        <end position="448"/>
    </location>
</feature>
<feature type="region of interest" description="Disordered" evidence="1">
    <location>
        <begin position="1"/>
        <end position="66"/>
    </location>
</feature>
<feature type="region of interest" description="Disordered" evidence="1">
    <location>
        <begin position="390"/>
        <end position="523"/>
    </location>
</feature>
<feature type="compositionally biased region" description="Low complexity" evidence="1">
    <location>
        <begin position="510"/>
        <end position="523"/>
    </location>
</feature>
<proteinExistence type="predicted"/>
<sequence length="523" mass="55736">MDDTRPRSRSSRRYGNASKLKKGSNFGAGFEPKLLSGRQGLGNGHGLQGVIPQSDNSSAECGSDHSEPRTLIGVEVASSRGFSDSSSMETVPLKAQLVHISEEIGRLTGAQAAIQAVLKERSEVGSLRATLDAERSQWARQEEHLKSQLVHYEHEAKEKEALIQQLKSTLDAKSGHVLQLQQELAATQQLVEQRDTALRLREAAETQSAANLATVLDKLRGAEAQQAQQHEAYDRLAKQLADTEGALADKDAAFKEYEASMQESLQKWEKRVQEQDTWNWRMQQEMVGMDQHYQGEVMKIIQERDRLLQELHQARASAQGPVRSNGPPNGVVQFGSDGSRVVESGHRSVNPELERLLASAADPASMQQVAAVGSGSYLGSVSFFAGTQQGVTTNDTPSQSAAQPTSEASASATANGRSQIGPGVQASSTSQSGQPRSPAKASAAAKASGTSNGVADKNAGRAPQSTPAAQAKEVQHKGSTPSRPSSARENVADNGATAPQRAFRSRKRSGQAAAGAAQAQAVH</sequence>
<reference evidence="2 3" key="1">
    <citation type="journal article" date="2024" name="Nat. Commun.">
        <title>Phylogenomics reveals the evolutionary origins of lichenization in chlorophyte algae.</title>
        <authorList>
            <person name="Puginier C."/>
            <person name="Libourel C."/>
            <person name="Otte J."/>
            <person name="Skaloud P."/>
            <person name="Haon M."/>
            <person name="Grisel S."/>
            <person name="Petersen M."/>
            <person name="Berrin J.G."/>
            <person name="Delaux P.M."/>
            <person name="Dal Grande F."/>
            <person name="Keller J."/>
        </authorList>
    </citation>
    <scope>NUCLEOTIDE SEQUENCE [LARGE SCALE GENOMIC DNA]</scope>
    <source>
        <strain evidence="2 3">SAG 2043</strain>
    </source>
</reference>
<gene>
    <name evidence="2" type="ORF">WJX72_011322</name>
</gene>
<feature type="compositionally biased region" description="Polar residues" evidence="1">
    <location>
        <begin position="477"/>
        <end position="488"/>
    </location>
</feature>
<feature type="compositionally biased region" description="Polar residues" evidence="1">
    <location>
        <begin position="425"/>
        <end position="435"/>
    </location>
</feature>
<feature type="compositionally biased region" description="Polar residues" evidence="1">
    <location>
        <begin position="51"/>
        <end position="60"/>
    </location>
</feature>
<name>A0AAW1PPC0_9CHLO</name>
<dbReference type="AlphaFoldDB" id="A0AAW1PPC0"/>
<keyword evidence="3" id="KW-1185">Reference proteome</keyword>
<dbReference type="Proteomes" id="UP001489004">
    <property type="component" value="Unassembled WGS sequence"/>
</dbReference>